<sequence>MAAHPELSTPESLTDDTVRLYREQGFVHVPRVLSEDEIAAFLAASEELLRKETPTLWGETEAESQVHYIEEAWLKSETLRGLALHPSVTGMARRLAGGPLRLYSSDVLVKKPREALPTMVHDDEAGLPLSNLSRTLTAWIALVDVPVERGCLCYVPGSHLRRDADRQIRMESFADYRPMEEVWPQFPWQPRVSVPIRAGDVVFHHFRTVHMAGSNTTDVPRMAHGVIYADEEATYRPGVQDQYLTHLRPGQRLEGEKFPPIG</sequence>
<dbReference type="Proteomes" id="UP001500831">
    <property type="component" value="Unassembled WGS sequence"/>
</dbReference>
<dbReference type="InterPro" id="IPR008775">
    <property type="entry name" value="Phytyl_CoA_dOase-like"/>
</dbReference>
<dbReference type="SUPFAM" id="SSF51197">
    <property type="entry name" value="Clavaminate synthase-like"/>
    <property type="match status" value="1"/>
</dbReference>
<evidence type="ECO:0000313" key="1">
    <source>
        <dbReference type="EMBL" id="GAA2898735.1"/>
    </source>
</evidence>
<reference evidence="1 2" key="1">
    <citation type="journal article" date="2019" name="Int. J. Syst. Evol. Microbiol.">
        <title>The Global Catalogue of Microorganisms (GCM) 10K type strain sequencing project: providing services to taxonomists for standard genome sequencing and annotation.</title>
        <authorList>
            <consortium name="The Broad Institute Genomics Platform"/>
            <consortium name="The Broad Institute Genome Sequencing Center for Infectious Disease"/>
            <person name="Wu L."/>
            <person name="Ma J."/>
        </authorList>
    </citation>
    <scope>NUCLEOTIDE SEQUENCE [LARGE SCALE GENOMIC DNA]</scope>
    <source>
        <strain evidence="1 2">JCM 6242</strain>
    </source>
</reference>
<dbReference type="EMBL" id="BAAAVI010000063">
    <property type="protein sequence ID" value="GAA2898735.1"/>
    <property type="molecule type" value="Genomic_DNA"/>
</dbReference>
<protein>
    <recommendedName>
        <fullName evidence="3">Phytanoyl-CoA dioxygenase</fullName>
    </recommendedName>
</protein>
<dbReference type="PANTHER" id="PTHR20883:SF46">
    <property type="entry name" value="PHYTANOYL-COA HYDROXYLASE"/>
    <property type="match status" value="1"/>
</dbReference>
<dbReference type="Pfam" id="PF05721">
    <property type="entry name" value="PhyH"/>
    <property type="match status" value="1"/>
</dbReference>
<keyword evidence="2" id="KW-1185">Reference proteome</keyword>
<accession>A0ABN3W6D5</accession>
<name>A0ABN3W6D5_9ACTN</name>
<dbReference type="PANTHER" id="PTHR20883">
    <property type="entry name" value="PHYTANOYL-COA DIOXYGENASE DOMAIN CONTAINING 1"/>
    <property type="match status" value="1"/>
</dbReference>
<organism evidence="1 2">
    <name type="scientific">Streptosporangium fragile</name>
    <dbReference type="NCBI Taxonomy" id="46186"/>
    <lineage>
        <taxon>Bacteria</taxon>
        <taxon>Bacillati</taxon>
        <taxon>Actinomycetota</taxon>
        <taxon>Actinomycetes</taxon>
        <taxon>Streptosporangiales</taxon>
        <taxon>Streptosporangiaceae</taxon>
        <taxon>Streptosporangium</taxon>
    </lineage>
</organism>
<dbReference type="RefSeq" id="WP_344979333.1">
    <property type="nucleotide sequence ID" value="NZ_BAAAVI010000063.1"/>
</dbReference>
<evidence type="ECO:0008006" key="3">
    <source>
        <dbReference type="Google" id="ProtNLM"/>
    </source>
</evidence>
<proteinExistence type="predicted"/>
<comment type="caution">
    <text evidence="1">The sequence shown here is derived from an EMBL/GenBank/DDBJ whole genome shotgun (WGS) entry which is preliminary data.</text>
</comment>
<dbReference type="Gene3D" id="2.60.120.620">
    <property type="entry name" value="q2cbj1_9rhob like domain"/>
    <property type="match status" value="1"/>
</dbReference>
<evidence type="ECO:0000313" key="2">
    <source>
        <dbReference type="Proteomes" id="UP001500831"/>
    </source>
</evidence>
<gene>
    <name evidence="1" type="ORF">GCM10010517_63980</name>
</gene>